<sequence>MQKRFDVFGMCNALFDLQAEIPDTTLETLGIEKGTMRLVSAEEQRALVPAVYTHIVNTQAGGSGANTMIGIAQMGGSTSFTSRVGRDEHGPMYKASLEEFGVKPNLGEALAGETGLCLVLITPDAQRTMGTFLGVSRELHPEDINIGDLVLSKYLYVTGYLWDTDTQKEAVEFAMREARQTGTKVALSLSDPFCVGRHKADFERLLVEYVDVVFANREEARMMVDEDDARVAAQKLAALCGGLAVVTLDKEGSVLVQGDELHEIPIYPVQAIDTTGAGDMYAAGILYGLSQDLPLPVTGRIAAWAAGKIVAHLGPRLPSLDRDAIAEIVRGGFPYDA</sequence>
<dbReference type="InterPro" id="IPR029056">
    <property type="entry name" value="Ribokinase-like"/>
</dbReference>
<protein>
    <recommendedName>
        <fullName evidence="5">Carbohydrate kinase PfkB domain-containing protein</fullName>
    </recommendedName>
</protein>
<evidence type="ECO:0000256" key="1">
    <source>
        <dbReference type="ARBA" id="ARBA00010688"/>
    </source>
</evidence>
<dbReference type="Pfam" id="PF00294">
    <property type="entry name" value="PfkB"/>
    <property type="match status" value="1"/>
</dbReference>
<dbReference type="EMBL" id="JACHGW010000001">
    <property type="protein sequence ID" value="MBB6048871.1"/>
    <property type="molecule type" value="Genomic_DNA"/>
</dbReference>
<name>A0A7W9W5B2_ARMRO</name>
<dbReference type="Proteomes" id="UP000520814">
    <property type="component" value="Unassembled WGS sequence"/>
</dbReference>
<dbReference type="SUPFAM" id="SSF53613">
    <property type="entry name" value="Ribokinase-like"/>
    <property type="match status" value="1"/>
</dbReference>
<accession>A0A7W9W5B2</accession>
<dbReference type="PANTHER" id="PTHR43320:SF3">
    <property type="entry name" value="CARBOHYDRATE KINASE PFKB DOMAIN-CONTAINING PROTEIN"/>
    <property type="match status" value="1"/>
</dbReference>
<dbReference type="InterPro" id="IPR011611">
    <property type="entry name" value="PfkB_dom"/>
</dbReference>
<keyword evidence="7" id="KW-1185">Reference proteome</keyword>
<evidence type="ECO:0000256" key="4">
    <source>
        <dbReference type="RuleBase" id="RU003704"/>
    </source>
</evidence>
<dbReference type="RefSeq" id="WP_184192494.1">
    <property type="nucleotide sequence ID" value="NZ_JACHGW010000001.1"/>
</dbReference>
<reference evidence="6 7" key="1">
    <citation type="submission" date="2020-08" db="EMBL/GenBank/DDBJ databases">
        <title>Genomic Encyclopedia of Type Strains, Phase IV (KMG-IV): sequencing the most valuable type-strain genomes for metagenomic binning, comparative biology and taxonomic classification.</title>
        <authorList>
            <person name="Goeker M."/>
        </authorList>
    </citation>
    <scope>NUCLEOTIDE SEQUENCE [LARGE SCALE GENOMIC DNA]</scope>
    <source>
        <strain evidence="6 7">DSM 23562</strain>
    </source>
</reference>
<evidence type="ECO:0000259" key="5">
    <source>
        <dbReference type="Pfam" id="PF00294"/>
    </source>
</evidence>
<evidence type="ECO:0000256" key="3">
    <source>
        <dbReference type="ARBA" id="ARBA00022777"/>
    </source>
</evidence>
<feature type="domain" description="Carbohydrate kinase PfkB" evidence="5">
    <location>
        <begin position="36"/>
        <end position="318"/>
    </location>
</feature>
<dbReference type="CDD" id="cd01168">
    <property type="entry name" value="adenosine_kinase"/>
    <property type="match status" value="1"/>
</dbReference>
<gene>
    <name evidence="6" type="ORF">HNQ39_000633</name>
</gene>
<comment type="similarity">
    <text evidence="1 4">Belongs to the carbohydrate kinase PfkB family.</text>
</comment>
<dbReference type="AlphaFoldDB" id="A0A7W9W5B2"/>
<evidence type="ECO:0000256" key="2">
    <source>
        <dbReference type="ARBA" id="ARBA00022679"/>
    </source>
</evidence>
<comment type="caution">
    <text evidence="6">The sequence shown here is derived from an EMBL/GenBank/DDBJ whole genome shotgun (WGS) entry which is preliminary data.</text>
</comment>
<evidence type="ECO:0000313" key="7">
    <source>
        <dbReference type="Proteomes" id="UP000520814"/>
    </source>
</evidence>
<dbReference type="PROSITE" id="PS00584">
    <property type="entry name" value="PFKB_KINASES_2"/>
    <property type="match status" value="1"/>
</dbReference>
<dbReference type="InterPro" id="IPR052700">
    <property type="entry name" value="Carb_kinase_PfkB-like"/>
</dbReference>
<dbReference type="InterPro" id="IPR002139">
    <property type="entry name" value="Ribo/fructo_kinase"/>
</dbReference>
<evidence type="ECO:0000313" key="6">
    <source>
        <dbReference type="EMBL" id="MBB6048871.1"/>
    </source>
</evidence>
<organism evidence="6 7">
    <name type="scientific">Armatimonas rosea</name>
    <dbReference type="NCBI Taxonomy" id="685828"/>
    <lineage>
        <taxon>Bacteria</taxon>
        <taxon>Bacillati</taxon>
        <taxon>Armatimonadota</taxon>
        <taxon>Armatimonadia</taxon>
        <taxon>Armatimonadales</taxon>
        <taxon>Armatimonadaceae</taxon>
        <taxon>Armatimonas</taxon>
    </lineage>
</organism>
<proteinExistence type="inferred from homology"/>
<dbReference type="PANTHER" id="PTHR43320">
    <property type="entry name" value="SUGAR KINASE"/>
    <property type="match status" value="1"/>
</dbReference>
<dbReference type="Gene3D" id="3.40.1190.20">
    <property type="match status" value="1"/>
</dbReference>
<keyword evidence="3 4" id="KW-0418">Kinase</keyword>
<dbReference type="InterPro" id="IPR002173">
    <property type="entry name" value="Carboh/pur_kinase_PfkB_CS"/>
</dbReference>
<dbReference type="PRINTS" id="PR00990">
    <property type="entry name" value="RIBOKINASE"/>
</dbReference>
<keyword evidence="2 4" id="KW-0808">Transferase</keyword>
<dbReference type="GO" id="GO:0016301">
    <property type="term" value="F:kinase activity"/>
    <property type="evidence" value="ECO:0007669"/>
    <property type="project" value="UniProtKB-KW"/>
</dbReference>